<feature type="compositionally biased region" description="Low complexity" evidence="5">
    <location>
        <begin position="816"/>
        <end position="841"/>
    </location>
</feature>
<feature type="compositionally biased region" description="Acidic residues" evidence="5">
    <location>
        <begin position="444"/>
        <end position="468"/>
    </location>
</feature>
<evidence type="ECO:0000259" key="7">
    <source>
        <dbReference type="Pfam" id="PF11923"/>
    </source>
</evidence>
<gene>
    <name evidence="8" type="ORF">PT974_09282</name>
</gene>
<feature type="region of interest" description="Disordered" evidence="5">
    <location>
        <begin position="697"/>
        <end position="864"/>
    </location>
</feature>
<evidence type="ECO:0000313" key="8">
    <source>
        <dbReference type="EMBL" id="KAK5991007.1"/>
    </source>
</evidence>
<evidence type="ECO:0000256" key="1">
    <source>
        <dbReference type="ARBA" id="ARBA00004496"/>
    </source>
</evidence>
<reference evidence="8 9" key="1">
    <citation type="submission" date="2024-01" db="EMBL/GenBank/DDBJ databases">
        <title>Complete genome of Cladobotryum mycophilum ATHUM6906.</title>
        <authorList>
            <person name="Christinaki A.C."/>
            <person name="Myridakis A.I."/>
            <person name="Kouvelis V.N."/>
        </authorList>
    </citation>
    <scope>NUCLEOTIDE SEQUENCE [LARGE SCALE GENOMIC DNA]</scope>
    <source>
        <strain evidence="8 9">ATHUM6906</strain>
    </source>
</reference>
<feature type="compositionally biased region" description="Basic residues" evidence="5">
    <location>
        <begin position="842"/>
        <end position="857"/>
    </location>
</feature>
<dbReference type="InterPro" id="IPR021846">
    <property type="entry name" value="NFACT-C"/>
</dbReference>
<protein>
    <submittedName>
        <fullName evidence="8">Ribosome quality control complex subunit 2</fullName>
    </submittedName>
</protein>
<dbReference type="EMBL" id="JAVFKD010000014">
    <property type="protein sequence ID" value="KAK5991007.1"/>
    <property type="molecule type" value="Genomic_DNA"/>
</dbReference>
<comment type="similarity">
    <text evidence="2">Belongs to the NEMF family.</text>
</comment>
<keyword evidence="3" id="KW-0963">Cytoplasm</keyword>
<dbReference type="InterPro" id="IPR008532">
    <property type="entry name" value="NFACT_RNA-bd"/>
</dbReference>
<feature type="compositionally biased region" description="Basic and acidic residues" evidence="5">
    <location>
        <begin position="717"/>
        <end position="732"/>
    </location>
</feature>
<feature type="compositionally biased region" description="Acidic residues" evidence="5">
    <location>
        <begin position="798"/>
        <end position="810"/>
    </location>
</feature>
<dbReference type="PANTHER" id="PTHR15239:SF6">
    <property type="entry name" value="RIBOSOME QUALITY CONTROL COMPLEX SUBUNIT NEMF"/>
    <property type="match status" value="1"/>
</dbReference>
<feature type="compositionally biased region" description="Basic residues" evidence="5">
    <location>
        <begin position="902"/>
        <end position="911"/>
    </location>
</feature>
<feature type="compositionally biased region" description="Basic and acidic residues" evidence="5">
    <location>
        <begin position="769"/>
        <end position="779"/>
    </location>
</feature>
<evidence type="ECO:0000256" key="5">
    <source>
        <dbReference type="SAM" id="MobiDB-lite"/>
    </source>
</evidence>
<dbReference type="PANTHER" id="PTHR15239">
    <property type="entry name" value="NUCLEAR EXPORT MEDIATOR FACTOR NEMF"/>
    <property type="match status" value="1"/>
</dbReference>
<dbReference type="Gene3D" id="2.30.310.10">
    <property type="entry name" value="ibrinogen binding protein from staphylococcus aureus domain"/>
    <property type="match status" value="1"/>
</dbReference>
<keyword evidence="4" id="KW-0175">Coiled coil</keyword>
<feature type="region of interest" description="Disordered" evidence="5">
    <location>
        <begin position="885"/>
        <end position="913"/>
    </location>
</feature>
<evidence type="ECO:0000259" key="6">
    <source>
        <dbReference type="Pfam" id="PF05670"/>
    </source>
</evidence>
<accession>A0ABR0SGR5</accession>
<organism evidence="8 9">
    <name type="scientific">Cladobotryum mycophilum</name>
    <dbReference type="NCBI Taxonomy" id="491253"/>
    <lineage>
        <taxon>Eukaryota</taxon>
        <taxon>Fungi</taxon>
        <taxon>Dikarya</taxon>
        <taxon>Ascomycota</taxon>
        <taxon>Pezizomycotina</taxon>
        <taxon>Sordariomycetes</taxon>
        <taxon>Hypocreomycetidae</taxon>
        <taxon>Hypocreales</taxon>
        <taxon>Hypocreaceae</taxon>
        <taxon>Cladobotryum</taxon>
    </lineage>
</organism>
<proteinExistence type="inferred from homology"/>
<evidence type="ECO:0000313" key="9">
    <source>
        <dbReference type="Proteomes" id="UP001338125"/>
    </source>
</evidence>
<evidence type="ECO:0000256" key="4">
    <source>
        <dbReference type="ARBA" id="ARBA00023054"/>
    </source>
</evidence>
<keyword evidence="9" id="KW-1185">Reference proteome</keyword>
<feature type="region of interest" description="Disordered" evidence="5">
    <location>
        <begin position="444"/>
        <end position="477"/>
    </location>
</feature>
<comment type="caution">
    <text evidence="8">The sequence shown here is derived from an EMBL/GenBank/DDBJ whole genome shotgun (WGS) entry which is preliminary data.</text>
</comment>
<feature type="compositionally biased region" description="Basic and acidic residues" evidence="5">
    <location>
        <begin position="885"/>
        <end position="901"/>
    </location>
</feature>
<feature type="domain" description="NFACT RNA-binding" evidence="6">
    <location>
        <begin position="555"/>
        <end position="668"/>
    </location>
</feature>
<name>A0ABR0SGR5_9HYPO</name>
<dbReference type="Pfam" id="PF11923">
    <property type="entry name" value="NFACT-C"/>
    <property type="match status" value="1"/>
</dbReference>
<feature type="region of interest" description="Disordered" evidence="5">
    <location>
        <begin position="1052"/>
        <end position="1083"/>
    </location>
</feature>
<dbReference type="Pfam" id="PF05833">
    <property type="entry name" value="NFACT_N"/>
    <property type="match status" value="1"/>
</dbReference>
<dbReference type="InterPro" id="IPR051608">
    <property type="entry name" value="RQC_Subunit_NEMF"/>
</dbReference>
<comment type="subcellular location">
    <subcellularLocation>
        <location evidence="1">Cytoplasm</location>
    </subcellularLocation>
</comment>
<evidence type="ECO:0000256" key="3">
    <source>
        <dbReference type="ARBA" id="ARBA00022490"/>
    </source>
</evidence>
<dbReference type="Pfam" id="PF05670">
    <property type="entry name" value="NFACT-R_1"/>
    <property type="match status" value="1"/>
</dbReference>
<sequence>MKQRFSSLDVKVIAHELQESLVTLRLANVYDLSSKILLLKFAKPENKQQLLIDTGFRCHLTDFARTTAAAPSAFVARLRKFLKTRRLTSVAQVGTDRILEFQFSDGQYRLFLEFFASGNIILTDADLNIIAISRNVAEGDGQEPQRVGLQYSLENRQNFLGVPPLTKERIKDALKAVVEKADPSTADNAKSGKKLKGKPGGDLRKGLAVSITELPPVVIEHTLKVNQFDATLKPAEILENETLLDELVKHLTEAREIVESITSSAVCKGYIFAKRKPGAPGAMDDSTPTSKRDDLLYEDFHPFVPQKLRDDTSLELLEFDGYNRTVDEFFSSLEGQKLESRLTGREETAKRKLEAARQDQAKRIEGLQDAQNMNARRAAAIEANVERIQEAMDAVNGLLAQGMDWVDIGKLVEREKKRNNAVAEIIHLPLKLSDNMITLTLAEEEFDDDNEEEDNPFETDDSESEEENTVTKTEKPKQAAKGLTVDILLSLSPWSNAREYYDQRRSAAVKEEKTQLQAVKALKSTEQKITEDLKKGLKQEKALLQPIRKQMWFEKFLWFISSDGYLVIGGKDSHQNEMIYNKYLRKGDVYCHADLRGAPSVIIKNNPSTPDAPIPPATLAQAGSLSVCASEAWDSKAGMGAWWVNADQVSKLDSIGEFLPTGSFMIRGKKNFLPPTQLLLGFGVMFKVSEESKAKHVKHRLHDGDSAIGGSTDAVEFSDREERGDNEEHSDVDSDEDRPDEEKRTNPLQGLVTDDRTPEEVEEQLSELKVVDQPEHDDAPEASNAPEDTGDEHGGDKIEDDQEKEEEEQEQHDSITVVSETPTTTSTAPTSLLGGSTFQKKGQQKRGQKGKAKKIAQKYKYQDEEDKVAAETLIGATAGRQRAEAEAAAKAQRQAELDAAKERRRAQHLRKQKEVAEQEEIRRVMMDEGIDVLEPDELEKTIVLESLVGTPLPGDEILEAIPVCAPWNAMGKFKYKVKIQPGAVKKGKAVKEILERWKTAFAKKGVVDESAGDKERVWPREVELMKAFKAEEIINCVPVGKVRVMLAGGTGYGNSGGGSGGGKGKGGSKNQGKGGKGGKGGKK</sequence>
<dbReference type="Proteomes" id="UP001338125">
    <property type="component" value="Unassembled WGS sequence"/>
</dbReference>
<feature type="domain" description="NFACT protein C-terminal" evidence="7">
    <location>
        <begin position="939"/>
        <end position="1045"/>
    </location>
</feature>
<evidence type="ECO:0000256" key="2">
    <source>
        <dbReference type="ARBA" id="ARBA00008318"/>
    </source>
</evidence>